<dbReference type="InterPro" id="IPR001611">
    <property type="entry name" value="Leu-rich_rpt"/>
</dbReference>
<dbReference type="InterPro" id="IPR000372">
    <property type="entry name" value="LRRNT"/>
</dbReference>
<dbReference type="Pfam" id="PF07679">
    <property type="entry name" value="I-set"/>
    <property type="match status" value="2"/>
</dbReference>
<keyword evidence="5 14" id="KW-0732">Signal</keyword>
<dbReference type="Pfam" id="PF00560">
    <property type="entry name" value="LRR_1"/>
    <property type="match status" value="1"/>
</dbReference>
<comment type="caution">
    <text evidence="16">The sequence shown here is derived from an EMBL/GenBank/DDBJ whole genome shotgun (WGS) entry which is preliminary data.</text>
</comment>
<keyword evidence="11" id="KW-0393">Immunoglobulin domain</keyword>
<dbReference type="PROSITE" id="PS51450">
    <property type="entry name" value="LRR"/>
    <property type="match status" value="5"/>
</dbReference>
<dbReference type="PROSITE" id="PS50835">
    <property type="entry name" value="IG_LIKE"/>
    <property type="match status" value="3"/>
</dbReference>
<evidence type="ECO:0000256" key="1">
    <source>
        <dbReference type="ARBA" id="ARBA00004251"/>
    </source>
</evidence>
<dbReference type="InterPro" id="IPR036179">
    <property type="entry name" value="Ig-like_dom_sf"/>
</dbReference>
<feature type="chain" id="PRO_5043339133" description="Ig-like domain-containing protein" evidence="14">
    <location>
        <begin position="36"/>
        <end position="1050"/>
    </location>
</feature>
<keyword evidence="4 13" id="KW-0812">Transmembrane</keyword>
<dbReference type="SMART" id="SM00013">
    <property type="entry name" value="LRRNT"/>
    <property type="match status" value="1"/>
</dbReference>
<dbReference type="Pfam" id="PF13855">
    <property type="entry name" value="LRR_8"/>
    <property type="match status" value="5"/>
</dbReference>
<dbReference type="FunFam" id="3.80.10.10:FF:000023">
    <property type="entry name" value="Leucine rich repeats and immunoglobulin like domains 3"/>
    <property type="match status" value="1"/>
</dbReference>
<evidence type="ECO:0000313" key="16">
    <source>
        <dbReference type="EMBL" id="KAJ1109973.1"/>
    </source>
</evidence>
<feature type="signal peptide" evidence="14">
    <location>
        <begin position="1"/>
        <end position="35"/>
    </location>
</feature>
<evidence type="ECO:0000256" key="6">
    <source>
        <dbReference type="ARBA" id="ARBA00022737"/>
    </source>
</evidence>
<dbReference type="Gene3D" id="2.60.40.10">
    <property type="entry name" value="Immunoglobulins"/>
    <property type="match status" value="3"/>
</dbReference>
<dbReference type="SMART" id="SM00369">
    <property type="entry name" value="LRR_TYP"/>
    <property type="match status" value="15"/>
</dbReference>
<keyword evidence="9" id="KW-1015">Disulfide bond</keyword>
<organism evidence="16 17">
    <name type="scientific">Pleurodeles waltl</name>
    <name type="common">Iberian ribbed newt</name>
    <dbReference type="NCBI Taxonomy" id="8319"/>
    <lineage>
        <taxon>Eukaryota</taxon>
        <taxon>Metazoa</taxon>
        <taxon>Chordata</taxon>
        <taxon>Craniata</taxon>
        <taxon>Vertebrata</taxon>
        <taxon>Euteleostomi</taxon>
        <taxon>Amphibia</taxon>
        <taxon>Batrachia</taxon>
        <taxon>Caudata</taxon>
        <taxon>Salamandroidea</taxon>
        <taxon>Salamandridae</taxon>
        <taxon>Pleurodelinae</taxon>
        <taxon>Pleurodeles</taxon>
    </lineage>
</organism>
<dbReference type="FunFam" id="2.60.40.10:FF:000161">
    <property type="entry name" value="Leucine rich repeats and immunoglobulin like domains 2"/>
    <property type="match status" value="1"/>
</dbReference>
<dbReference type="InterPro" id="IPR003598">
    <property type="entry name" value="Ig_sub2"/>
</dbReference>
<dbReference type="InterPro" id="IPR032675">
    <property type="entry name" value="LRR_dom_sf"/>
</dbReference>
<protein>
    <recommendedName>
        <fullName evidence="15">Ig-like domain-containing protein</fullName>
    </recommendedName>
</protein>
<dbReference type="Proteomes" id="UP001066276">
    <property type="component" value="Chromosome 9"/>
</dbReference>
<feature type="domain" description="Ig-like" evidence="15">
    <location>
        <begin position="595"/>
        <end position="684"/>
    </location>
</feature>
<evidence type="ECO:0000256" key="8">
    <source>
        <dbReference type="ARBA" id="ARBA00023136"/>
    </source>
</evidence>
<feature type="domain" description="Ig-like" evidence="15">
    <location>
        <begin position="491"/>
        <end position="591"/>
    </location>
</feature>
<dbReference type="SUPFAM" id="SSF48726">
    <property type="entry name" value="Immunoglobulin"/>
    <property type="match status" value="3"/>
</dbReference>
<feature type="transmembrane region" description="Helical" evidence="13">
    <location>
        <begin position="795"/>
        <end position="818"/>
    </location>
</feature>
<evidence type="ECO:0000256" key="14">
    <source>
        <dbReference type="SAM" id="SignalP"/>
    </source>
</evidence>
<gene>
    <name evidence="16" type="ORF">NDU88_007330</name>
</gene>
<dbReference type="FunFam" id="3.80.10.10:FF:000040">
    <property type="entry name" value="Leucine rich repeats and immunoglobulin like domains 2"/>
    <property type="match status" value="1"/>
</dbReference>
<dbReference type="InterPro" id="IPR050467">
    <property type="entry name" value="LRFN"/>
</dbReference>
<sequence>MLSSRRFAGSCGPRPSRMLLTLFFVPLLLGPAVTASCPSNCTCSGDLLDCSRLGLTELPAPLPTWAVSINLSYNKLREIDSAAFEELPNLREVRLSHNDLTSIPSLGSASTGISSLYLNHNKIQSIEPSLLKPYKSLETLDLSSNNLIEIRTGSFPQGLPIKELLLASNKIVTLEVGAFSNLSRSLRSLRLSKNRISHLPVKAFKLPRLTQLELNRNRIQLIDGLTFHGLDSLEVLKLQRNNISRLTDGAFWGLSRMQVLHLEENSLTEVHGGYLYGLSSLQQLHLNNNSISQIKPDGWSFCQKLLELVLSYNNLTRLDMGSLNDLSGLGILRLSHNSISHIAEEAFKGLKSLRILDLDHNEISGTIEDTNGAFAGLESLTKLTLFGNKIKSVAKKAFSGLEALEHLDLGNNAIRSIQLDTFEKMKKMKELRVSSNSFLCDCHLKWFPQWLISNGLQSNVDATCAHPESLKNTSIFKVASESFVCDDFPKPQITVQPENTMAVLGRDIRFTCSAESSSSSPMTFAWKKDNEILRTSEMENFADVRVKDGEVMQYTTILHLRNVTFRHEGRYQCIMTNYFGASYSVRARLIVNVLPSFIKTPQDITVRTGMKARLECAAAGHPTPEIAWQKDGGTDFPAARERRMHVMPDDDVFFIMDVKIEDMGVYSCTAQNSAGSVSANATLTVLDTPYLIYPLEDRTVAVGATVALQCKASGSPPPRITWLKGDEALVVTERHHFTPGNQLLIIRNVVLEDEGKYTCVMSNTLGTERAHSHLTVSKAAGCVTEQGRMEGTMTIGIITIAVVCSIVLTSLVWVCIIYQTRKKREDYSVANTGVCKSDVTEPPTMEIHSDSCRQSMQYKDCNTHTTCKMEEAEDGILGPDNTGYSLPVTCPDCSEHTDIYNERGIDPKTFKSVDNRSQKKMPSSKGLSTSDDENDSMLNLRQCNGKPLSSLRADSNGPVYPSNHDRIPVAYLQHLHGLDSSREGSSQPLLMPLEHNGAFQPLFSDGVLQEKTEVPELSHTLQEPLTDSSGRLLLSNDTYPTHMTLVMSKH</sequence>
<dbReference type="InterPro" id="IPR007110">
    <property type="entry name" value="Ig-like_dom"/>
</dbReference>
<evidence type="ECO:0000256" key="2">
    <source>
        <dbReference type="ARBA" id="ARBA00022475"/>
    </source>
</evidence>
<dbReference type="SMART" id="SM00408">
    <property type="entry name" value="IGc2"/>
    <property type="match status" value="3"/>
</dbReference>
<evidence type="ECO:0000256" key="12">
    <source>
        <dbReference type="SAM" id="MobiDB-lite"/>
    </source>
</evidence>
<keyword evidence="6" id="KW-0677">Repeat</keyword>
<dbReference type="AlphaFoldDB" id="A0AAV7N1R6"/>
<keyword evidence="2" id="KW-1003">Cell membrane</keyword>
<dbReference type="Pfam" id="PF13927">
    <property type="entry name" value="Ig_3"/>
    <property type="match status" value="1"/>
</dbReference>
<feature type="domain" description="Ig-like" evidence="15">
    <location>
        <begin position="689"/>
        <end position="777"/>
    </location>
</feature>
<dbReference type="FunFam" id="2.60.40.10:FF:000224">
    <property type="entry name" value="Leucine rich repeats and immunoglobulin like domains 3"/>
    <property type="match status" value="1"/>
</dbReference>
<evidence type="ECO:0000259" key="15">
    <source>
        <dbReference type="PROSITE" id="PS50835"/>
    </source>
</evidence>
<evidence type="ECO:0000256" key="5">
    <source>
        <dbReference type="ARBA" id="ARBA00022729"/>
    </source>
</evidence>
<keyword evidence="17" id="KW-1185">Reference proteome</keyword>
<keyword evidence="10" id="KW-0325">Glycoprotein</keyword>
<dbReference type="Gene3D" id="3.80.10.10">
    <property type="entry name" value="Ribonuclease Inhibitor"/>
    <property type="match status" value="2"/>
</dbReference>
<evidence type="ECO:0000256" key="3">
    <source>
        <dbReference type="ARBA" id="ARBA00022614"/>
    </source>
</evidence>
<dbReference type="InterPro" id="IPR003599">
    <property type="entry name" value="Ig_sub"/>
</dbReference>
<keyword evidence="8 13" id="KW-0472">Membrane</keyword>
<proteinExistence type="predicted"/>
<evidence type="ECO:0000256" key="4">
    <source>
        <dbReference type="ARBA" id="ARBA00022692"/>
    </source>
</evidence>
<evidence type="ECO:0000256" key="10">
    <source>
        <dbReference type="ARBA" id="ARBA00023180"/>
    </source>
</evidence>
<dbReference type="SMART" id="SM00082">
    <property type="entry name" value="LRRCT"/>
    <property type="match status" value="1"/>
</dbReference>
<dbReference type="InterPro" id="IPR013098">
    <property type="entry name" value="Ig_I-set"/>
</dbReference>
<feature type="compositionally biased region" description="Basic and acidic residues" evidence="12">
    <location>
        <begin position="904"/>
        <end position="917"/>
    </location>
</feature>
<dbReference type="CDD" id="cd05763">
    <property type="entry name" value="IgI_LRIG1-like"/>
    <property type="match status" value="1"/>
</dbReference>
<dbReference type="PANTHER" id="PTHR45842">
    <property type="entry name" value="SYNAPTIC ADHESION-LIKE MOLECULE SALM"/>
    <property type="match status" value="1"/>
</dbReference>
<evidence type="ECO:0000313" key="17">
    <source>
        <dbReference type="Proteomes" id="UP001066276"/>
    </source>
</evidence>
<dbReference type="InterPro" id="IPR000483">
    <property type="entry name" value="Cys-rich_flank_reg_C"/>
</dbReference>
<keyword evidence="7 13" id="KW-1133">Transmembrane helix</keyword>
<evidence type="ECO:0000256" key="7">
    <source>
        <dbReference type="ARBA" id="ARBA00022989"/>
    </source>
</evidence>
<evidence type="ECO:0000256" key="11">
    <source>
        <dbReference type="ARBA" id="ARBA00023319"/>
    </source>
</evidence>
<evidence type="ECO:0000256" key="13">
    <source>
        <dbReference type="SAM" id="Phobius"/>
    </source>
</evidence>
<dbReference type="InterPro" id="IPR013783">
    <property type="entry name" value="Ig-like_fold"/>
</dbReference>
<dbReference type="PANTHER" id="PTHR45842:SF24">
    <property type="entry name" value="LEUCINE-RICH REPEATS AND IMMUNOGLOBULIN-LIKE DOMAINS 1"/>
    <property type="match status" value="1"/>
</dbReference>
<reference evidence="16" key="1">
    <citation type="journal article" date="2022" name="bioRxiv">
        <title>Sequencing and chromosome-scale assembly of the giantPleurodeles waltlgenome.</title>
        <authorList>
            <person name="Brown T."/>
            <person name="Elewa A."/>
            <person name="Iarovenko S."/>
            <person name="Subramanian E."/>
            <person name="Araus A.J."/>
            <person name="Petzold A."/>
            <person name="Susuki M."/>
            <person name="Suzuki K.-i.T."/>
            <person name="Hayashi T."/>
            <person name="Toyoda A."/>
            <person name="Oliveira C."/>
            <person name="Osipova E."/>
            <person name="Leigh N.D."/>
            <person name="Simon A."/>
            <person name="Yun M.H."/>
        </authorList>
    </citation>
    <scope>NUCLEOTIDE SEQUENCE</scope>
    <source>
        <strain evidence="16">20211129_DDA</strain>
        <tissue evidence="16">Liver</tissue>
    </source>
</reference>
<comment type="subcellular location">
    <subcellularLocation>
        <location evidence="1">Cell membrane</location>
        <topology evidence="1">Single-pass type I membrane protein</topology>
    </subcellularLocation>
</comment>
<dbReference type="EMBL" id="JANPWB010000013">
    <property type="protein sequence ID" value="KAJ1109973.1"/>
    <property type="molecule type" value="Genomic_DNA"/>
</dbReference>
<keyword evidence="3" id="KW-0433">Leucine-rich repeat</keyword>
<accession>A0AAV7N1R6</accession>
<feature type="region of interest" description="Disordered" evidence="12">
    <location>
        <begin position="904"/>
        <end position="961"/>
    </location>
</feature>
<name>A0AAV7N1R6_PLEWA</name>
<dbReference type="FunFam" id="2.60.40.10:FF:000150">
    <property type="entry name" value="Leucine rich repeats and immunoglobulin like domains 3"/>
    <property type="match status" value="1"/>
</dbReference>
<dbReference type="GO" id="GO:0005886">
    <property type="term" value="C:plasma membrane"/>
    <property type="evidence" value="ECO:0007669"/>
    <property type="project" value="UniProtKB-SubCell"/>
</dbReference>
<dbReference type="SUPFAM" id="SSF52058">
    <property type="entry name" value="L domain-like"/>
    <property type="match status" value="2"/>
</dbReference>
<dbReference type="InterPro" id="IPR003591">
    <property type="entry name" value="Leu-rich_rpt_typical-subtyp"/>
</dbReference>
<evidence type="ECO:0000256" key="9">
    <source>
        <dbReference type="ARBA" id="ARBA00023157"/>
    </source>
</evidence>
<dbReference type="SMART" id="SM00409">
    <property type="entry name" value="IG"/>
    <property type="match status" value="3"/>
</dbReference>
<dbReference type="SMART" id="SM00365">
    <property type="entry name" value="LRR_SD22"/>
    <property type="match status" value="4"/>
</dbReference>